<reference evidence="5 6" key="1">
    <citation type="submission" date="2022-06" db="EMBL/GenBank/DDBJ databases">
        <title>Paraconexibacter antarcticus.</title>
        <authorList>
            <person name="Kim C.S."/>
        </authorList>
    </citation>
    <scope>NUCLEOTIDE SEQUENCE [LARGE SCALE GENOMIC DNA]</scope>
    <source>
        <strain evidence="5 6">02-257</strain>
    </source>
</reference>
<dbReference type="PANTHER" id="PTHR34383:SF3">
    <property type="entry name" value="POLYPHOSPHATE:AMP PHOSPHOTRANSFERASE"/>
    <property type="match status" value="1"/>
</dbReference>
<keyword evidence="6" id="KW-1185">Reference proteome</keyword>
<dbReference type="InterPro" id="IPR022300">
    <property type="entry name" value="PPK2-rel_1"/>
</dbReference>
<evidence type="ECO:0000256" key="3">
    <source>
        <dbReference type="SAM" id="MobiDB-lite"/>
    </source>
</evidence>
<accession>A0ABY5DPY6</accession>
<dbReference type="RefSeq" id="WP_254569582.1">
    <property type="nucleotide sequence ID" value="NZ_CP098502.1"/>
</dbReference>
<evidence type="ECO:0000313" key="5">
    <source>
        <dbReference type="EMBL" id="UTI62847.1"/>
    </source>
</evidence>
<dbReference type="EMBL" id="CP098502">
    <property type="protein sequence ID" value="UTI62847.1"/>
    <property type="molecule type" value="Genomic_DNA"/>
</dbReference>
<dbReference type="NCBIfam" id="TIGR03709">
    <property type="entry name" value="PPK2_rel_1"/>
    <property type="match status" value="1"/>
</dbReference>
<dbReference type="PIRSF" id="PIRSF028756">
    <property type="entry name" value="PPK2_prd"/>
    <property type="match status" value="1"/>
</dbReference>
<dbReference type="SUPFAM" id="SSF52540">
    <property type="entry name" value="P-loop containing nucleoside triphosphate hydrolases"/>
    <property type="match status" value="1"/>
</dbReference>
<dbReference type="PANTHER" id="PTHR34383">
    <property type="entry name" value="POLYPHOSPHATE:AMP PHOSPHOTRANSFERASE-RELATED"/>
    <property type="match status" value="1"/>
</dbReference>
<keyword evidence="2 5" id="KW-0418">Kinase</keyword>
<dbReference type="Gene3D" id="3.40.50.300">
    <property type="entry name" value="P-loop containing nucleotide triphosphate hydrolases"/>
    <property type="match status" value="1"/>
</dbReference>
<feature type="domain" description="Polyphosphate kinase-2-related" evidence="4">
    <location>
        <begin position="34"/>
        <end position="260"/>
    </location>
</feature>
<evidence type="ECO:0000259" key="4">
    <source>
        <dbReference type="Pfam" id="PF03976"/>
    </source>
</evidence>
<evidence type="ECO:0000313" key="6">
    <source>
        <dbReference type="Proteomes" id="UP001056035"/>
    </source>
</evidence>
<dbReference type="Pfam" id="PF03976">
    <property type="entry name" value="PPK2"/>
    <property type="match status" value="1"/>
</dbReference>
<protein>
    <submittedName>
        <fullName evidence="5">Polyphosphate kinase 2 family protein</fullName>
    </submittedName>
</protein>
<name>A0ABY5DPY6_9ACTN</name>
<dbReference type="InterPro" id="IPR027417">
    <property type="entry name" value="P-loop_NTPase"/>
</dbReference>
<evidence type="ECO:0000256" key="1">
    <source>
        <dbReference type="ARBA" id="ARBA00022679"/>
    </source>
</evidence>
<keyword evidence="1" id="KW-0808">Transferase</keyword>
<organism evidence="5 6">
    <name type="scientific">Paraconexibacter antarcticus</name>
    <dbReference type="NCBI Taxonomy" id="2949664"/>
    <lineage>
        <taxon>Bacteria</taxon>
        <taxon>Bacillati</taxon>
        <taxon>Actinomycetota</taxon>
        <taxon>Thermoleophilia</taxon>
        <taxon>Solirubrobacterales</taxon>
        <taxon>Paraconexibacteraceae</taxon>
        <taxon>Paraconexibacter</taxon>
    </lineage>
</organism>
<proteinExistence type="predicted"/>
<evidence type="ECO:0000256" key="2">
    <source>
        <dbReference type="ARBA" id="ARBA00022777"/>
    </source>
</evidence>
<sequence>MAARPVSDRWRVTSRRPVDLSARDASAKTGAPGDKDATKAHTATLRARLAELQAKLYAEGSRSLLVVLQAMDAGGKDGTIRAVFEGVNPQGVKVVSFKAPTPEELAHDFLWRVHAQVPSDGDITVFNRSHYEDVLVVRVHDLVPEAVWRGRYARIRAFEELLHAEGTTIVKIMLHISAEEQKERLQERIDNPEKRWKFNPADLSERHHWDAYQEAYGEALGQTTARHAPWYVVPADRNWYRNWAVLQILVDTLEQMNPQFPPAAEGAEDAVVV</sequence>
<gene>
    <name evidence="5" type="ORF">NBH00_15940</name>
</gene>
<dbReference type="Proteomes" id="UP001056035">
    <property type="component" value="Chromosome"/>
</dbReference>
<feature type="compositionally biased region" description="Basic and acidic residues" evidence="3">
    <location>
        <begin position="1"/>
        <end position="26"/>
    </location>
</feature>
<feature type="region of interest" description="Disordered" evidence="3">
    <location>
        <begin position="1"/>
        <end position="38"/>
    </location>
</feature>
<dbReference type="InterPro" id="IPR022488">
    <property type="entry name" value="PPK2-related"/>
</dbReference>
<dbReference type="InterPro" id="IPR016898">
    <property type="entry name" value="Polyphosphate_phosphotransfera"/>
</dbReference>
<dbReference type="GO" id="GO:0016301">
    <property type="term" value="F:kinase activity"/>
    <property type="evidence" value="ECO:0007669"/>
    <property type="project" value="UniProtKB-KW"/>
</dbReference>